<dbReference type="Proteomes" id="UP001642409">
    <property type="component" value="Unassembled WGS sequence"/>
</dbReference>
<organism evidence="2">
    <name type="scientific">Hexamita inflata</name>
    <dbReference type="NCBI Taxonomy" id="28002"/>
    <lineage>
        <taxon>Eukaryota</taxon>
        <taxon>Metamonada</taxon>
        <taxon>Diplomonadida</taxon>
        <taxon>Hexamitidae</taxon>
        <taxon>Hexamitinae</taxon>
        <taxon>Hexamita</taxon>
    </lineage>
</organism>
<keyword evidence="4" id="KW-1185">Reference proteome</keyword>
<reference evidence="3 4" key="2">
    <citation type="submission" date="2024-07" db="EMBL/GenBank/DDBJ databases">
        <authorList>
            <person name="Akdeniz Z."/>
        </authorList>
    </citation>
    <scope>NUCLEOTIDE SEQUENCE [LARGE SCALE GENOMIC DNA]</scope>
</reference>
<evidence type="ECO:0000313" key="2">
    <source>
        <dbReference type="EMBL" id="CAI9975391.1"/>
    </source>
</evidence>
<feature type="transmembrane region" description="Helical" evidence="1">
    <location>
        <begin position="83"/>
        <end position="105"/>
    </location>
</feature>
<feature type="transmembrane region" description="Helical" evidence="1">
    <location>
        <begin position="117"/>
        <end position="140"/>
    </location>
</feature>
<evidence type="ECO:0000256" key="1">
    <source>
        <dbReference type="SAM" id="Phobius"/>
    </source>
</evidence>
<proteinExistence type="predicted"/>
<keyword evidence="1" id="KW-0812">Transmembrane</keyword>
<comment type="caution">
    <text evidence="2">The sequence shown here is derived from an EMBL/GenBank/DDBJ whole genome shotgun (WGS) entry which is preliminary data.</text>
</comment>
<dbReference type="EMBL" id="CAXDID020000020">
    <property type="protein sequence ID" value="CAL5986460.1"/>
    <property type="molecule type" value="Genomic_DNA"/>
</dbReference>
<keyword evidence="1" id="KW-0472">Membrane</keyword>
<feature type="transmembrane region" description="Helical" evidence="1">
    <location>
        <begin position="44"/>
        <end position="67"/>
    </location>
</feature>
<sequence length="234" mass="26469">MFSAQIGFNKNILEKTGSTKDYYAPWKYTFSKLGSFDDQYNPKYYLLFSACLWSLIAFDIPMTFFIYRRNQLISKFGASISQIFYIIGWIGIILDGCFCTSTKLIKGTQIQYISVHIKVSSAGAIGFALALLNNGVLMFIDQNNIGCIKNSGKKQFKCAKQIIIVAIIMSVILISAAITQSIDTTGQKQWIQYLLGFELWENIIIFAIITSLLWNAMILPIDIQNINLSKQTKE</sequence>
<feature type="transmembrane region" description="Helical" evidence="1">
    <location>
        <begin position="161"/>
        <end position="182"/>
    </location>
</feature>
<evidence type="ECO:0000313" key="4">
    <source>
        <dbReference type="Proteomes" id="UP001642409"/>
    </source>
</evidence>
<feature type="transmembrane region" description="Helical" evidence="1">
    <location>
        <begin position="202"/>
        <end position="223"/>
    </location>
</feature>
<gene>
    <name evidence="2" type="ORF">HINF_LOCUS63036</name>
    <name evidence="3" type="ORF">HINF_LOCUS9418</name>
</gene>
<accession>A0AA86RCI9</accession>
<protein>
    <submittedName>
        <fullName evidence="2">Uncharacterized protein</fullName>
    </submittedName>
</protein>
<dbReference type="EMBL" id="CATOUU010001169">
    <property type="protein sequence ID" value="CAI9975391.1"/>
    <property type="molecule type" value="Genomic_DNA"/>
</dbReference>
<dbReference type="AlphaFoldDB" id="A0AA86RCI9"/>
<evidence type="ECO:0000313" key="3">
    <source>
        <dbReference type="EMBL" id="CAL5986460.1"/>
    </source>
</evidence>
<reference evidence="2" key="1">
    <citation type="submission" date="2023-06" db="EMBL/GenBank/DDBJ databases">
        <authorList>
            <person name="Kurt Z."/>
        </authorList>
    </citation>
    <scope>NUCLEOTIDE SEQUENCE</scope>
</reference>
<name>A0AA86RCI9_9EUKA</name>
<keyword evidence="1" id="KW-1133">Transmembrane helix</keyword>